<accession>A0A0N4UQ64</accession>
<sequence>MRNGTKRPISEVLLQKLSKIFMSFSDAIEMDQPKLTAVQAHFLINHFFRLNRPNLAQYSIHSITRSDLVSFDEFIYTCDLLFPNKSEFEVGFILYRKDKKMNYIRKRKKWSIFWCTVLPGKISLKSLNNVVVDKEIVMHVDRNAILREEFVDHDLFCWSLSNADKDKYLFGHLDKLKCSQWMSGMDCLND</sequence>
<evidence type="ECO:0000313" key="1">
    <source>
        <dbReference type="EMBL" id="VDN53683.1"/>
    </source>
</evidence>
<gene>
    <name evidence="1" type="ORF">DME_LOCUS3656</name>
</gene>
<dbReference type="Proteomes" id="UP000274756">
    <property type="component" value="Unassembled WGS sequence"/>
</dbReference>
<dbReference type="WBParaSite" id="DME_0001013401-mRNA-1">
    <property type="protein sequence ID" value="DME_0001013401-mRNA-1"/>
    <property type="gene ID" value="DME_0001013401"/>
</dbReference>
<dbReference type="STRING" id="318479.A0A0N4UQ64"/>
<keyword evidence="3" id="KW-1185">Reference proteome</keyword>
<dbReference type="Proteomes" id="UP000038040">
    <property type="component" value="Unplaced"/>
</dbReference>
<reference evidence="4" key="1">
    <citation type="submission" date="2017-02" db="UniProtKB">
        <authorList>
            <consortium name="WormBaseParasite"/>
        </authorList>
    </citation>
    <scope>IDENTIFICATION</scope>
</reference>
<proteinExistence type="predicted"/>
<dbReference type="EMBL" id="UYYG01000163">
    <property type="protein sequence ID" value="VDN53683.1"/>
    <property type="molecule type" value="Genomic_DNA"/>
</dbReference>
<organism evidence="2 4">
    <name type="scientific">Dracunculus medinensis</name>
    <name type="common">Guinea worm</name>
    <dbReference type="NCBI Taxonomy" id="318479"/>
    <lineage>
        <taxon>Eukaryota</taxon>
        <taxon>Metazoa</taxon>
        <taxon>Ecdysozoa</taxon>
        <taxon>Nematoda</taxon>
        <taxon>Chromadorea</taxon>
        <taxon>Rhabditida</taxon>
        <taxon>Spirurina</taxon>
        <taxon>Dracunculoidea</taxon>
        <taxon>Dracunculidae</taxon>
        <taxon>Dracunculus</taxon>
    </lineage>
</organism>
<dbReference type="OrthoDB" id="5797166at2759"/>
<reference evidence="1 3" key="2">
    <citation type="submission" date="2018-11" db="EMBL/GenBank/DDBJ databases">
        <authorList>
            <consortium name="Pathogen Informatics"/>
        </authorList>
    </citation>
    <scope>NUCLEOTIDE SEQUENCE [LARGE SCALE GENOMIC DNA]</scope>
</reference>
<evidence type="ECO:0000313" key="4">
    <source>
        <dbReference type="WBParaSite" id="DME_0001013401-mRNA-1"/>
    </source>
</evidence>
<evidence type="ECO:0000313" key="3">
    <source>
        <dbReference type="Proteomes" id="UP000274756"/>
    </source>
</evidence>
<protein>
    <submittedName>
        <fullName evidence="4">FERM domain-containing protein</fullName>
    </submittedName>
</protein>
<dbReference type="AlphaFoldDB" id="A0A0N4UQ64"/>
<evidence type="ECO:0000313" key="2">
    <source>
        <dbReference type="Proteomes" id="UP000038040"/>
    </source>
</evidence>
<name>A0A0N4UQ64_DRAME</name>